<dbReference type="InterPro" id="IPR019791">
    <property type="entry name" value="Haem_peroxidase_animal"/>
</dbReference>
<sequence length="221" mass="24334">MGCPYFGGLHRRPFSQGAVEHDGPYDYSENANRKTRGSLDSRVGAPTEAPSGANVSFRETTNVATRCAAPTAKRACDPAKPYSEWDGSCNNLDHPDWGESYACLRRLLEPAYGEGAGKIRLAKSGRALPSPRLISARIHTHEGSTPDQRRTHMLMAFGQFFAHDVSLTPNRPLSRIEINQGIDMTTGALPIDVPDNDPFYGPFNHTKIDFQRSVPCSRCRS</sequence>
<accession>A0AAQ4EUN3</accession>
<dbReference type="GO" id="GO:0020037">
    <property type="term" value="F:heme binding"/>
    <property type="evidence" value="ECO:0007669"/>
    <property type="project" value="InterPro"/>
</dbReference>
<dbReference type="Gene3D" id="1.10.640.10">
    <property type="entry name" value="Haem peroxidase domain superfamily, animal type"/>
    <property type="match status" value="1"/>
</dbReference>
<reference evidence="3 4" key="1">
    <citation type="journal article" date="2023" name="Arcadia Sci">
        <title>De novo assembly of a long-read Amblyomma americanum tick genome.</title>
        <authorList>
            <person name="Chou S."/>
            <person name="Poskanzer K.E."/>
            <person name="Rollins M."/>
            <person name="Thuy-Boun P.S."/>
        </authorList>
    </citation>
    <scope>NUCLEOTIDE SEQUENCE [LARGE SCALE GENOMIC DNA]</scope>
    <source>
        <strain evidence="3">F_SG_1</strain>
        <tissue evidence="3">Salivary glands</tissue>
    </source>
</reference>
<evidence type="ECO:0000256" key="1">
    <source>
        <dbReference type="ARBA" id="ARBA00022559"/>
    </source>
</evidence>
<dbReference type="GO" id="GO:0006979">
    <property type="term" value="P:response to oxidative stress"/>
    <property type="evidence" value="ECO:0007669"/>
    <property type="project" value="InterPro"/>
</dbReference>
<name>A0AAQ4EUN3_AMBAM</name>
<dbReference type="Pfam" id="PF03098">
    <property type="entry name" value="An_peroxidase"/>
    <property type="match status" value="1"/>
</dbReference>
<dbReference type="PANTHER" id="PTHR11475:SF143">
    <property type="entry name" value="PUTATIVE-RELATED"/>
    <property type="match status" value="1"/>
</dbReference>
<gene>
    <name evidence="3" type="ORF">V5799_020342</name>
</gene>
<dbReference type="SUPFAM" id="SSF48113">
    <property type="entry name" value="Heme-dependent peroxidases"/>
    <property type="match status" value="1"/>
</dbReference>
<protein>
    <submittedName>
        <fullName evidence="3">Uncharacterized protein</fullName>
    </submittedName>
</protein>
<dbReference type="EMBL" id="JARKHS020010881">
    <property type="protein sequence ID" value="KAK8778315.1"/>
    <property type="molecule type" value="Genomic_DNA"/>
</dbReference>
<evidence type="ECO:0000313" key="4">
    <source>
        <dbReference type="Proteomes" id="UP001321473"/>
    </source>
</evidence>
<organism evidence="3 4">
    <name type="scientific">Amblyomma americanum</name>
    <name type="common">Lone star tick</name>
    <dbReference type="NCBI Taxonomy" id="6943"/>
    <lineage>
        <taxon>Eukaryota</taxon>
        <taxon>Metazoa</taxon>
        <taxon>Ecdysozoa</taxon>
        <taxon>Arthropoda</taxon>
        <taxon>Chelicerata</taxon>
        <taxon>Arachnida</taxon>
        <taxon>Acari</taxon>
        <taxon>Parasitiformes</taxon>
        <taxon>Ixodida</taxon>
        <taxon>Ixodoidea</taxon>
        <taxon>Ixodidae</taxon>
        <taxon>Amblyomminae</taxon>
        <taxon>Amblyomma</taxon>
    </lineage>
</organism>
<feature type="non-terminal residue" evidence="3">
    <location>
        <position position="221"/>
    </location>
</feature>
<evidence type="ECO:0000256" key="2">
    <source>
        <dbReference type="SAM" id="MobiDB-lite"/>
    </source>
</evidence>
<dbReference type="AlphaFoldDB" id="A0AAQ4EUN3"/>
<dbReference type="InterPro" id="IPR037120">
    <property type="entry name" value="Haem_peroxidase_sf_animal"/>
</dbReference>
<dbReference type="Proteomes" id="UP001321473">
    <property type="component" value="Unassembled WGS sequence"/>
</dbReference>
<dbReference type="GO" id="GO:0004601">
    <property type="term" value="F:peroxidase activity"/>
    <property type="evidence" value="ECO:0007669"/>
    <property type="project" value="UniProtKB-KW"/>
</dbReference>
<keyword evidence="1" id="KW-0560">Oxidoreductase</keyword>
<evidence type="ECO:0000313" key="3">
    <source>
        <dbReference type="EMBL" id="KAK8778315.1"/>
    </source>
</evidence>
<dbReference type="PANTHER" id="PTHR11475">
    <property type="entry name" value="OXIDASE/PEROXIDASE"/>
    <property type="match status" value="1"/>
</dbReference>
<proteinExistence type="predicted"/>
<comment type="caution">
    <text evidence="3">The sequence shown here is derived from an EMBL/GenBank/DDBJ whole genome shotgun (WGS) entry which is preliminary data.</text>
</comment>
<dbReference type="InterPro" id="IPR010255">
    <property type="entry name" value="Haem_peroxidase_sf"/>
</dbReference>
<keyword evidence="4" id="KW-1185">Reference proteome</keyword>
<keyword evidence="1" id="KW-0575">Peroxidase</keyword>
<dbReference type="PROSITE" id="PS50292">
    <property type="entry name" value="PEROXIDASE_3"/>
    <property type="match status" value="1"/>
</dbReference>
<feature type="region of interest" description="Disordered" evidence="2">
    <location>
        <begin position="17"/>
        <end position="53"/>
    </location>
</feature>